<dbReference type="PANTHER" id="PTHR12302:SF26">
    <property type="entry name" value="BLR1266 PROTEIN"/>
    <property type="match status" value="1"/>
</dbReference>
<dbReference type="RefSeq" id="WP_112528557.1">
    <property type="nucleotide sequence ID" value="NZ_JACHXN010000008.1"/>
</dbReference>
<evidence type="ECO:0000313" key="3">
    <source>
        <dbReference type="Proteomes" id="UP000554520"/>
    </source>
</evidence>
<dbReference type="Pfam" id="PF00565">
    <property type="entry name" value="SNase"/>
    <property type="match status" value="1"/>
</dbReference>
<accession>A0A839U938</accession>
<evidence type="ECO:0000259" key="1">
    <source>
        <dbReference type="PROSITE" id="PS50830"/>
    </source>
</evidence>
<comment type="caution">
    <text evidence="2">The sequence shown here is derived from an EMBL/GenBank/DDBJ whole genome shotgun (WGS) entry which is preliminary data.</text>
</comment>
<dbReference type="AlphaFoldDB" id="A0A839U938"/>
<dbReference type="SUPFAM" id="SSF50199">
    <property type="entry name" value="Staphylococcal nuclease"/>
    <property type="match status" value="1"/>
</dbReference>
<name>A0A839U938_9HYPH</name>
<dbReference type="Gene3D" id="2.40.50.90">
    <property type="match status" value="1"/>
</dbReference>
<dbReference type="InterPro" id="IPR016071">
    <property type="entry name" value="Staphylococal_nuclease_OB-fold"/>
</dbReference>
<protein>
    <submittedName>
        <fullName evidence="2">Endonuclease YncB(Thermonuclease family)</fullName>
    </submittedName>
</protein>
<keyword evidence="2" id="KW-0255">Endonuclease</keyword>
<dbReference type="GO" id="GO:0004519">
    <property type="term" value="F:endonuclease activity"/>
    <property type="evidence" value="ECO:0007669"/>
    <property type="project" value="UniProtKB-KW"/>
</dbReference>
<reference evidence="2 3" key="1">
    <citation type="submission" date="2020-08" db="EMBL/GenBank/DDBJ databases">
        <title>Genomic Encyclopedia of Type Strains, Phase III (KMG-III): the genomes of soil and plant-associated and newly described type strains.</title>
        <authorList>
            <person name="Whitman W."/>
        </authorList>
    </citation>
    <scope>NUCLEOTIDE SEQUENCE [LARGE SCALE GENOMIC DNA]</scope>
    <source>
        <strain evidence="2 3">CECT 7015</strain>
    </source>
</reference>
<dbReference type="InterPro" id="IPR035437">
    <property type="entry name" value="SNase_OB-fold_sf"/>
</dbReference>
<proteinExistence type="predicted"/>
<feature type="domain" description="TNase-like" evidence="1">
    <location>
        <begin position="62"/>
        <end position="168"/>
    </location>
</feature>
<dbReference type="PROSITE" id="PS50830">
    <property type="entry name" value="TNASE_3"/>
    <property type="match status" value="1"/>
</dbReference>
<keyword evidence="2" id="KW-0540">Nuclease</keyword>
<gene>
    <name evidence="2" type="ORF">FHS21_002910</name>
</gene>
<dbReference type="SMART" id="SM00318">
    <property type="entry name" value="SNc"/>
    <property type="match status" value="1"/>
</dbReference>
<organism evidence="2 3">
    <name type="scientific">Phyllobacterium trifolii</name>
    <dbReference type="NCBI Taxonomy" id="300193"/>
    <lineage>
        <taxon>Bacteria</taxon>
        <taxon>Pseudomonadati</taxon>
        <taxon>Pseudomonadota</taxon>
        <taxon>Alphaproteobacteria</taxon>
        <taxon>Hyphomicrobiales</taxon>
        <taxon>Phyllobacteriaceae</taxon>
        <taxon>Phyllobacterium</taxon>
    </lineage>
</organism>
<dbReference type="Proteomes" id="UP000554520">
    <property type="component" value="Unassembled WGS sequence"/>
</dbReference>
<dbReference type="PANTHER" id="PTHR12302">
    <property type="entry name" value="EBNA2 BINDING PROTEIN P100"/>
    <property type="match status" value="1"/>
</dbReference>
<evidence type="ECO:0000313" key="2">
    <source>
        <dbReference type="EMBL" id="MBB3146495.1"/>
    </source>
</evidence>
<dbReference type="EMBL" id="JACHXN010000008">
    <property type="protein sequence ID" value="MBB3146495.1"/>
    <property type="molecule type" value="Genomic_DNA"/>
</dbReference>
<sequence>MNREYRSYRRRWRRPPPAPRSFGRKVVDYSLMVIFFVLVALLAAKLSQPKAPTQSLAGKAYVIDGDTLSISGNHIRLQGIDAPELDQSCGANACGKAARQTLVQLIQGKPVRCDGHGHDKYNRSLAVCFIGPINLNRAMVEAGQAIAYGDYRDVELQARRDKKGLWSGKFETPQDWRREHEQVPEALQPQPNRAPDLIDQFVGWIRGLVGGL</sequence>
<keyword evidence="2" id="KW-0378">Hydrolase</keyword>
<keyword evidence="3" id="KW-1185">Reference proteome</keyword>